<protein>
    <submittedName>
        <fullName evidence="1">WG repeat-containing protein</fullName>
    </submittedName>
</protein>
<dbReference type="PANTHER" id="PTHR37841:SF1">
    <property type="entry name" value="DUF3298 DOMAIN-CONTAINING PROTEIN"/>
    <property type="match status" value="1"/>
</dbReference>
<name>A0ABS1EJX2_9CLOT</name>
<accession>A0ABS1EJX2</accession>
<dbReference type="Proteomes" id="UP000596739">
    <property type="component" value="Unassembled WGS sequence"/>
</dbReference>
<dbReference type="SUPFAM" id="SSF69360">
    <property type="entry name" value="Cell wall binding repeat"/>
    <property type="match status" value="2"/>
</dbReference>
<gene>
    <name evidence="1" type="ORF">JHL18_03255</name>
</gene>
<dbReference type="EMBL" id="JAENHN010000009">
    <property type="protein sequence ID" value="MBK1809657.1"/>
    <property type="molecule type" value="Genomic_DNA"/>
</dbReference>
<evidence type="ECO:0000313" key="1">
    <source>
        <dbReference type="EMBL" id="MBK1809657.1"/>
    </source>
</evidence>
<proteinExistence type="predicted"/>
<sequence>MLYKFLEGELYGFINEKGDVVVEPQFLGLLPASEGFIPFYREDGYGFISYDCKISKTFNEFRAFEFFGGMSIIERDGQYGFINKNLDVIVEPQYDGVMNFSDGLALVELDGKKGYINSSGKVQVPIRYEEASSFSEGLAVVGDNEKMGYIDIRGNLVIKPKFHRCSLFSEGLAVFEDGDKYGYIDKRGSVVIPAQFDMAEGFVEGLAIVMKNGKLAVINKQGGYVTGFLFDYSLEFSEGRCAVGIDRGGKEVWGYINSLGKPASDFKFENASYYSEGLASVQENGKFGYIDLKGNYKVKPALQMAFDFEYGLGEFLMDDRNGYINKDGKVIFYSKNKVNLEKYIMDKRVLSIM</sequence>
<dbReference type="InterPro" id="IPR032774">
    <property type="entry name" value="WG_beta_rep"/>
</dbReference>
<dbReference type="PANTHER" id="PTHR37841">
    <property type="entry name" value="GLR2918 PROTEIN"/>
    <property type="match status" value="1"/>
</dbReference>
<organism evidence="1 2">
    <name type="scientific">Clostridium yunnanense</name>
    <dbReference type="NCBI Taxonomy" id="2800325"/>
    <lineage>
        <taxon>Bacteria</taxon>
        <taxon>Bacillati</taxon>
        <taxon>Bacillota</taxon>
        <taxon>Clostridia</taxon>
        <taxon>Eubacteriales</taxon>
        <taxon>Clostridiaceae</taxon>
        <taxon>Clostridium</taxon>
    </lineage>
</organism>
<comment type="caution">
    <text evidence="1">The sequence shown here is derived from an EMBL/GenBank/DDBJ whole genome shotgun (WGS) entry which is preliminary data.</text>
</comment>
<evidence type="ECO:0000313" key="2">
    <source>
        <dbReference type="Proteomes" id="UP000596739"/>
    </source>
</evidence>
<dbReference type="Pfam" id="PF14903">
    <property type="entry name" value="WG_beta_rep"/>
    <property type="match status" value="7"/>
</dbReference>
<keyword evidence="2" id="KW-1185">Reference proteome</keyword>
<reference evidence="2" key="1">
    <citation type="submission" date="2021-01" db="EMBL/GenBank/DDBJ databases">
        <title>Genome public.</title>
        <authorList>
            <person name="Liu C."/>
            <person name="Sun Q."/>
        </authorList>
    </citation>
    <scope>NUCLEOTIDE SEQUENCE [LARGE SCALE GENOMIC DNA]</scope>
    <source>
        <strain evidence="2">YIM B02505</strain>
    </source>
</reference>
<dbReference type="RefSeq" id="WP_200266202.1">
    <property type="nucleotide sequence ID" value="NZ_JAENHN010000009.1"/>
</dbReference>